<name>A0A4D4LEV0_STRVO</name>
<evidence type="ECO:0008006" key="4">
    <source>
        <dbReference type="Google" id="ProtNLM"/>
    </source>
</evidence>
<keyword evidence="3" id="KW-1185">Reference proteome</keyword>
<dbReference type="Proteomes" id="UP000301309">
    <property type="component" value="Unassembled WGS sequence"/>
</dbReference>
<evidence type="ECO:0000313" key="2">
    <source>
        <dbReference type="EMBL" id="GDY57640.1"/>
    </source>
</evidence>
<feature type="region of interest" description="Disordered" evidence="1">
    <location>
        <begin position="277"/>
        <end position="414"/>
    </location>
</feature>
<dbReference type="Pfam" id="PF13714">
    <property type="entry name" value="PEP_mutase"/>
    <property type="match status" value="1"/>
</dbReference>
<dbReference type="PANTHER" id="PTHR42905:SF5">
    <property type="entry name" value="CARBOXYVINYL-CARBOXYPHOSPHONATE PHOSPHORYLMUTASE, CHLOROPLASTIC"/>
    <property type="match status" value="1"/>
</dbReference>
<dbReference type="EMBL" id="BJHW01000001">
    <property type="protein sequence ID" value="GDY57640.1"/>
    <property type="molecule type" value="Genomic_DNA"/>
</dbReference>
<dbReference type="CDD" id="cd00377">
    <property type="entry name" value="ICL_PEPM"/>
    <property type="match status" value="1"/>
</dbReference>
<protein>
    <recommendedName>
        <fullName evidence="4">Carboxyvinyl-carboxyphosphonate phosphorylmutase</fullName>
    </recommendedName>
</protein>
<feature type="compositionally biased region" description="Basic residues" evidence="1">
    <location>
        <begin position="368"/>
        <end position="380"/>
    </location>
</feature>
<organism evidence="2 3">
    <name type="scientific">Streptomyces violaceusniger</name>
    <dbReference type="NCBI Taxonomy" id="68280"/>
    <lineage>
        <taxon>Bacteria</taxon>
        <taxon>Bacillati</taxon>
        <taxon>Actinomycetota</taxon>
        <taxon>Actinomycetes</taxon>
        <taxon>Kitasatosporales</taxon>
        <taxon>Streptomycetaceae</taxon>
        <taxon>Streptomyces</taxon>
        <taxon>Streptomyces violaceusniger group</taxon>
    </lineage>
</organism>
<evidence type="ECO:0000313" key="3">
    <source>
        <dbReference type="Proteomes" id="UP000301309"/>
    </source>
</evidence>
<feature type="compositionally biased region" description="Basic residues" evidence="1">
    <location>
        <begin position="398"/>
        <end position="414"/>
    </location>
</feature>
<dbReference type="InterPro" id="IPR040442">
    <property type="entry name" value="Pyrv_kinase-like_dom_sf"/>
</dbReference>
<gene>
    <name evidence="2" type="ORF">SVIO_082630</name>
</gene>
<dbReference type="PANTHER" id="PTHR42905">
    <property type="entry name" value="PHOSPHOENOLPYRUVATE CARBOXYLASE"/>
    <property type="match status" value="1"/>
</dbReference>
<proteinExistence type="predicted"/>
<dbReference type="Gene3D" id="3.20.20.60">
    <property type="entry name" value="Phosphoenolpyruvate-binding domains"/>
    <property type="match status" value="1"/>
</dbReference>
<evidence type="ECO:0000256" key="1">
    <source>
        <dbReference type="SAM" id="MobiDB-lite"/>
    </source>
</evidence>
<feature type="compositionally biased region" description="Basic residues" evidence="1">
    <location>
        <begin position="349"/>
        <end position="359"/>
    </location>
</feature>
<accession>A0A4D4LEV0</accession>
<comment type="caution">
    <text evidence="2">The sequence shown here is derived from an EMBL/GenBank/DDBJ whole genome shotgun (WGS) entry which is preliminary data.</text>
</comment>
<reference evidence="2 3" key="1">
    <citation type="journal article" date="2020" name="Int. J. Syst. Evol. Microbiol.">
        <title>Reclassification of Streptomyces castelarensis and Streptomyces sporoclivatus as later heterotypic synonyms of Streptomyces antimycoticus.</title>
        <authorList>
            <person name="Komaki H."/>
            <person name="Tamura T."/>
        </authorList>
    </citation>
    <scope>NUCLEOTIDE SEQUENCE [LARGE SCALE GENOMIC DNA]</scope>
    <source>
        <strain evidence="2 3">NBRC 13459</strain>
    </source>
</reference>
<dbReference type="AlphaFoldDB" id="A0A4D4LEV0"/>
<dbReference type="InterPro" id="IPR039556">
    <property type="entry name" value="ICL/PEPM"/>
</dbReference>
<dbReference type="GO" id="GO:0016833">
    <property type="term" value="F:oxo-acid-lyase activity"/>
    <property type="evidence" value="ECO:0007669"/>
    <property type="project" value="UniProtKB-ARBA"/>
</dbReference>
<dbReference type="InterPro" id="IPR015813">
    <property type="entry name" value="Pyrv/PenolPyrv_kinase-like_dom"/>
</dbReference>
<dbReference type="SUPFAM" id="SSF51621">
    <property type="entry name" value="Phosphoenolpyruvate/pyruvate domain"/>
    <property type="match status" value="1"/>
</dbReference>
<sequence>MLYGNALRKAISSSPTTPLIGIYDMYSASIAAQHYNGFFVSGFGFAASHYGLPDIGFIAWPDMLAFVERLRLAFPEHHLLVDIDDGYVDPEVACHVVQRLERTGASGVILEDQRRPRRCGHADGKLILPLEEYLEKLQLVLSSRKDLVVVARTDATEESEILRRAAALAETDADVVLVDGVRSVEWIRKVRKVIGDKPLLFNQIAGGKSPRLSLSELSELGVDVAIYSTPCLFAAHGAIDGALSDLKTADGRLPDTRQTGAIGVKSATELLEKNISRHHGTVSPPGSDDEGRAHALGLPRARPRPAPQTPQGHPRGPSVHGGAPPRGRRERAVRGPRGPRQGDAAARGHPARRGLRTRGGRAGLRPAQRSRGHRQLRRRLLAGGRPHPQHPAAEPRHGGQRPRRGRRRHRRPGR</sequence>